<feature type="repeat" description="ANK" evidence="7">
    <location>
        <begin position="1104"/>
        <end position="1128"/>
    </location>
</feature>
<feature type="repeat" description="ANK" evidence="7">
    <location>
        <begin position="1276"/>
        <end position="1309"/>
    </location>
</feature>
<keyword evidence="2" id="KW-0479">Metal-binding</keyword>
<name>A0A5N5DAF9_9PEZI</name>
<dbReference type="OrthoDB" id="3679171at2759"/>
<dbReference type="InterPro" id="IPR000433">
    <property type="entry name" value="Znf_ZZ"/>
</dbReference>
<dbReference type="PROSITE" id="PS50088">
    <property type="entry name" value="ANK_REPEAT"/>
    <property type="match status" value="10"/>
</dbReference>
<feature type="repeat" description="ANK" evidence="7">
    <location>
        <begin position="874"/>
        <end position="906"/>
    </location>
</feature>
<dbReference type="PANTHER" id="PTHR24161:SF85">
    <property type="entry name" value="PALMITOYLTRANSFERASE HIP14"/>
    <property type="match status" value="1"/>
</dbReference>
<organism evidence="11 12">
    <name type="scientific">Lasiodiplodia theobromae</name>
    <dbReference type="NCBI Taxonomy" id="45133"/>
    <lineage>
        <taxon>Eukaryota</taxon>
        <taxon>Fungi</taxon>
        <taxon>Dikarya</taxon>
        <taxon>Ascomycota</taxon>
        <taxon>Pezizomycotina</taxon>
        <taxon>Dothideomycetes</taxon>
        <taxon>Dothideomycetes incertae sedis</taxon>
        <taxon>Botryosphaeriales</taxon>
        <taxon>Botryosphaeriaceae</taxon>
        <taxon>Lasiodiplodia</taxon>
    </lineage>
</organism>
<evidence type="ECO:0000259" key="10">
    <source>
        <dbReference type="PROSITE" id="PS01357"/>
    </source>
</evidence>
<dbReference type="InterPro" id="IPR036770">
    <property type="entry name" value="Ankyrin_rpt-contain_sf"/>
</dbReference>
<feature type="repeat" description="ANK" evidence="7">
    <location>
        <begin position="1243"/>
        <end position="1275"/>
    </location>
</feature>
<dbReference type="EMBL" id="VCHE01000041">
    <property type="protein sequence ID" value="KAB2574605.1"/>
    <property type="molecule type" value="Genomic_DNA"/>
</dbReference>
<evidence type="ECO:0000256" key="7">
    <source>
        <dbReference type="PROSITE-ProRule" id="PRU00023"/>
    </source>
</evidence>
<dbReference type="PROSITE" id="PS00125">
    <property type="entry name" value="SER_THR_PHOSPHATASE"/>
    <property type="match status" value="1"/>
</dbReference>
<protein>
    <recommendedName>
        <fullName evidence="1">protein S-acyltransferase</fullName>
        <ecNumber evidence="1">2.3.1.225</ecNumber>
    </recommendedName>
</protein>
<feature type="repeat" description="ANK" evidence="7">
    <location>
        <begin position="840"/>
        <end position="867"/>
    </location>
</feature>
<keyword evidence="12" id="KW-1185">Reference proteome</keyword>
<feature type="domain" description="Serine/threonine specific protein phosphatases" evidence="9">
    <location>
        <begin position="884"/>
        <end position="889"/>
    </location>
</feature>
<feature type="compositionally biased region" description="Acidic residues" evidence="8">
    <location>
        <begin position="1629"/>
        <end position="1660"/>
    </location>
</feature>
<keyword evidence="4" id="KW-0863">Zinc-finger</keyword>
<evidence type="ECO:0000256" key="6">
    <source>
        <dbReference type="ARBA" id="ARBA00023043"/>
    </source>
</evidence>
<dbReference type="PROSITE" id="PS50297">
    <property type="entry name" value="ANK_REP_REGION"/>
    <property type="match status" value="8"/>
</dbReference>
<proteinExistence type="predicted"/>
<evidence type="ECO:0000256" key="5">
    <source>
        <dbReference type="ARBA" id="ARBA00022833"/>
    </source>
</evidence>
<feature type="compositionally biased region" description="Basic and acidic residues" evidence="8">
    <location>
        <begin position="7"/>
        <end position="23"/>
    </location>
</feature>
<evidence type="ECO:0000256" key="2">
    <source>
        <dbReference type="ARBA" id="ARBA00022723"/>
    </source>
</evidence>
<dbReference type="SMART" id="SM00248">
    <property type="entry name" value="ANK"/>
    <property type="match status" value="17"/>
</dbReference>
<evidence type="ECO:0000256" key="1">
    <source>
        <dbReference type="ARBA" id="ARBA00012210"/>
    </source>
</evidence>
<evidence type="ECO:0000256" key="3">
    <source>
        <dbReference type="ARBA" id="ARBA00022737"/>
    </source>
</evidence>
<accession>A0A5N5DAF9</accession>
<keyword evidence="6 7" id="KW-0040">ANK repeat</keyword>
<dbReference type="InterPro" id="IPR043145">
    <property type="entry name" value="Znf_ZZ_sf"/>
</dbReference>
<feature type="repeat" description="ANK" evidence="7">
    <location>
        <begin position="1145"/>
        <end position="1177"/>
    </location>
</feature>
<dbReference type="GO" id="GO:0016787">
    <property type="term" value="F:hydrolase activity"/>
    <property type="evidence" value="ECO:0007669"/>
    <property type="project" value="InterPro"/>
</dbReference>
<evidence type="ECO:0000256" key="8">
    <source>
        <dbReference type="SAM" id="MobiDB-lite"/>
    </source>
</evidence>
<dbReference type="PROSITE" id="PS01357">
    <property type="entry name" value="ZF_ZZ_1"/>
    <property type="match status" value="1"/>
</dbReference>
<dbReference type="Pfam" id="PF00023">
    <property type="entry name" value="Ank"/>
    <property type="match status" value="2"/>
</dbReference>
<feature type="repeat" description="ANK" evidence="7">
    <location>
        <begin position="1411"/>
        <end position="1445"/>
    </location>
</feature>
<dbReference type="GO" id="GO:0019706">
    <property type="term" value="F:protein-cysteine S-palmitoyltransferase activity"/>
    <property type="evidence" value="ECO:0007669"/>
    <property type="project" value="UniProtKB-EC"/>
</dbReference>
<gene>
    <name evidence="11" type="primary">Ank1_1</name>
    <name evidence="11" type="ORF">DBV05_g6685</name>
</gene>
<feature type="region of interest" description="Disordered" evidence="8">
    <location>
        <begin position="1345"/>
        <end position="1371"/>
    </location>
</feature>
<dbReference type="CDD" id="cd02249">
    <property type="entry name" value="ZZ"/>
    <property type="match status" value="1"/>
</dbReference>
<dbReference type="InterPro" id="IPR056884">
    <property type="entry name" value="NPHP3-like_N"/>
</dbReference>
<feature type="repeat" description="ANK" evidence="7">
    <location>
        <begin position="1208"/>
        <end position="1242"/>
    </location>
</feature>
<feature type="region of interest" description="Disordered" evidence="8">
    <location>
        <begin position="1626"/>
        <end position="1668"/>
    </location>
</feature>
<feature type="region of interest" description="Disordered" evidence="8">
    <location>
        <begin position="1"/>
        <end position="54"/>
    </location>
</feature>
<evidence type="ECO:0000313" key="11">
    <source>
        <dbReference type="EMBL" id="KAB2574605.1"/>
    </source>
</evidence>
<dbReference type="Gene3D" id="1.25.40.20">
    <property type="entry name" value="Ankyrin repeat-containing domain"/>
    <property type="match status" value="5"/>
</dbReference>
<sequence length="1668" mass="184758">MASIASDDDHSSTTTSSDDHDTSFAEDAEPVEDTTTNELRISIPAGTDADAGEEAGGDKYGLQVLGYHNIFPNDFEYVDLVHQRATISDYAASSPSMIFLGYPHRWHSVYDMEEKIARLVFSGPKAPQSNVMLHVKNLARAVIECNEAFVESKILLSAEILSGRSNLTDLNESIFNEYESTLRTGFTFSYDFSQPHAFLPCAEEMTDLRSMFGEFNERLRLSGGEVERAEEYSYLDALISIASPVRSIPLHRYRSHPLAGSQQYTNWLQNTRSDVLIVHGQRPTQRVSGAAFEDILLKSPLDDLSTYFSFDQQDDRYNNTRAFLATTAAQWVTREQVTRANFDFRNEMSRFHAQGALTDEDLVILLARVRSTYTKGETVFVLDNLDECVDKLSSFWRLVAEVFESREKPWKFLIFTKSADSLDEWLKSWPSIELENEFSPDDLDPCVRDEIDCRLDRFDTNYAVGQTVRRYREDLLRKCGNDIGLTRLLLQDLGNYHSQDTLTAALKALPDTNVDILAERALKTIPEEKRSLVARAITWVLFAFRPLSIGELHSALGISEQIQGLDSTNALADVSIFDFSNAQEVRFQHTKLRDIILQSENEWYDVKGTAHEMIVETCIKFLNTAAAHDSLDAVCGVQHDVLSTPSVKPRTDLATYASWYWDRHYSLAPDKSDLIPQVLDFFRYRASPRAWQMARWFMSNPISRTDRTYLSKLPLLASTGLQDIYERWIEDQNISQAEEKVWLPYAVAEAARNGHRNMVLGLFRSVELDSTTAEYVLTAACSGGDEDILLDLMSHIRTALPSFTWPSFLVRRASWIGHARVVQALIDFGADVSGKEGAMFGQCSLHIAARNSQLEVVKLLVKHDPNLVHAPDEDNTAPLYFATIRGNHEVVKVLLENGAPANDSVDIPIICACSSGAPAAVRLLLEHGAQTETVRDEDWKRPPLHTAVAENAARCVDVLLEFKADPNHMCSGGTALRIAAANNRLAMVKQLVECGADVNARPDEESQTPLHEATGLTSGGMEMAQYLLDHGADVNLRTPSSGPLFAACLANDADMTRLLLEKGASVNDVYSDIWTPLHGAFKSAEVTRLLLEAGADVDRVLEENGRSPLFLAAEWGQTDVVEALLEQGKADTNIRFLPRDEEYMSGFTPLAVALKENHDDTARLLLEYGADTSIKAVSGLLPIYNASTTELLRMVLEFRPDLSLEDADGDTALNAIMHRLNPELADAKLLVHAGADVNAANKEGRTPLHKALAWNHFDIARFLLKRGAETDINALSGGTPLHLACWSGTIEGVRLMVEKAGADINIVNGFLGSPAQAACRRASPLDWGFEEVVVPGTLDMLRCLVGDEDKDSPPSSSAGTTNSKKKKKTMDVNAPGGLYGSALGAAAYHATVPVIQFLLSLGARTDIRDQSGRSPIHLAAAASSSTPANFEALRDANADLYARDKAGRTVVHFAIVSGRLDVLQCVLAATDGLLDVADDDGWTPLHYAARGTYHRFAAWEDGDGGRDDQKHEMVAWLVEQGGADVWAVSSEGKRWSPLKLANYHGAKKETLELLTPRIKTSAEGRVWVEEEHASKRAFEGSQFCGACLFKVCGVRYRCKDCWDFDFCYKCYARRDVLHPDHEWEIMGQEFEDDPVSEPEAAEEDSESDDDTDCDSDDSDDSSSKGSSA</sequence>
<feature type="repeat" description="ANK" evidence="7">
    <location>
        <begin position="971"/>
        <end position="1003"/>
    </location>
</feature>
<dbReference type="EC" id="2.3.1.225" evidence="1"/>
<dbReference type="Gene3D" id="3.30.60.90">
    <property type="match status" value="1"/>
</dbReference>
<keyword evidence="3" id="KW-0677">Repeat</keyword>
<comment type="caution">
    <text evidence="11">The sequence shown here is derived from an EMBL/GenBank/DDBJ whole genome shotgun (WGS) entry which is preliminary data.</text>
</comment>
<dbReference type="Pfam" id="PF12796">
    <property type="entry name" value="Ank_2"/>
    <property type="match status" value="6"/>
</dbReference>
<dbReference type="GO" id="GO:0008270">
    <property type="term" value="F:zinc ion binding"/>
    <property type="evidence" value="ECO:0007669"/>
    <property type="project" value="UniProtKB-KW"/>
</dbReference>
<dbReference type="SUPFAM" id="SSF48403">
    <property type="entry name" value="Ankyrin repeat"/>
    <property type="match status" value="3"/>
</dbReference>
<dbReference type="PRINTS" id="PR01415">
    <property type="entry name" value="ANKYRIN"/>
</dbReference>
<evidence type="ECO:0000256" key="4">
    <source>
        <dbReference type="ARBA" id="ARBA00022771"/>
    </source>
</evidence>
<dbReference type="InterPro" id="IPR006186">
    <property type="entry name" value="Ser/Thr-sp_prot-phosphatase"/>
</dbReference>
<dbReference type="Pfam" id="PF24883">
    <property type="entry name" value="NPHP3_N"/>
    <property type="match status" value="1"/>
</dbReference>
<keyword evidence="5" id="KW-0862">Zinc</keyword>
<dbReference type="SUPFAM" id="SSF57850">
    <property type="entry name" value="RING/U-box"/>
    <property type="match status" value="1"/>
</dbReference>
<feature type="repeat" description="ANK" evidence="7">
    <location>
        <begin position="1005"/>
        <end position="1039"/>
    </location>
</feature>
<evidence type="ECO:0000313" key="12">
    <source>
        <dbReference type="Proteomes" id="UP000325902"/>
    </source>
</evidence>
<dbReference type="PANTHER" id="PTHR24161">
    <property type="entry name" value="ANK_REP_REGION DOMAIN-CONTAINING PROTEIN-RELATED"/>
    <property type="match status" value="1"/>
</dbReference>
<reference evidence="11 12" key="1">
    <citation type="journal article" date="2019" name="Sci. Rep.">
        <title>A multi-omics analysis of the grapevine pathogen Lasiodiplodia theobromae reveals that temperature affects the expression of virulence- and pathogenicity-related genes.</title>
        <authorList>
            <person name="Felix C."/>
            <person name="Meneses R."/>
            <person name="Goncalves M.F.M."/>
            <person name="Tilleman L."/>
            <person name="Duarte A.S."/>
            <person name="Jorrin-Novo J.V."/>
            <person name="Van de Peer Y."/>
            <person name="Deforce D."/>
            <person name="Van Nieuwerburgh F."/>
            <person name="Esteves A.C."/>
            <person name="Alves A."/>
        </authorList>
    </citation>
    <scope>NUCLEOTIDE SEQUENCE [LARGE SCALE GENOMIC DNA]</scope>
    <source>
        <strain evidence="11 12">LA-SOL3</strain>
    </source>
</reference>
<feature type="compositionally biased region" description="Polar residues" evidence="8">
    <location>
        <begin position="1353"/>
        <end position="1362"/>
    </location>
</feature>
<dbReference type="InterPro" id="IPR002110">
    <property type="entry name" value="Ankyrin_rpt"/>
</dbReference>
<feature type="domain" description="ZZ-type" evidence="10">
    <location>
        <begin position="1584"/>
        <end position="1610"/>
    </location>
</feature>
<dbReference type="Proteomes" id="UP000325902">
    <property type="component" value="Unassembled WGS sequence"/>
</dbReference>
<evidence type="ECO:0000259" key="9">
    <source>
        <dbReference type="PROSITE" id="PS00125"/>
    </source>
</evidence>